<name>A0AAF0DP54_9EURO</name>
<dbReference type="EMBL" id="CP120631">
    <property type="protein sequence ID" value="WEW61838.1"/>
    <property type="molecule type" value="Genomic_DNA"/>
</dbReference>
<keyword evidence="2" id="KW-0227">DNA damage</keyword>
<feature type="coiled-coil region" evidence="4">
    <location>
        <begin position="15"/>
        <end position="62"/>
    </location>
</feature>
<accession>A0AAF0DP54</accession>
<evidence type="ECO:0000259" key="6">
    <source>
        <dbReference type="Pfam" id="PF08573"/>
    </source>
</evidence>
<feature type="region of interest" description="Disordered" evidence="5">
    <location>
        <begin position="219"/>
        <end position="242"/>
    </location>
</feature>
<gene>
    <name evidence="7" type="ORF">PRK78_007335</name>
</gene>
<dbReference type="GO" id="GO:0005634">
    <property type="term" value="C:nucleus"/>
    <property type="evidence" value="ECO:0007669"/>
    <property type="project" value="UniProtKB-SubCell"/>
</dbReference>
<keyword evidence="3" id="KW-0539">Nucleus</keyword>
<dbReference type="AlphaFoldDB" id="A0AAF0DP54"/>
<feature type="domain" description="DNA endonuclease activator Ctp1 C-terminal" evidence="6">
    <location>
        <begin position="511"/>
        <end position="624"/>
    </location>
</feature>
<sequence>MASYTNLYDLVDDFSHDLKRHIRLKEERIQTLEAEIEKADVRNRLRSRITALERENALLREEAGSSQTDKNASAIESALFKKLERHNPKNFIHEDPTADQVLSSSYSALADGYREMYSHAVNMTEAYCTVRNRLRIAQKKATKWCRNFKQDSFEINVDGEPITFQRVASCNSGGQHEVTGNRSAEQAEIAAAGPGLNPHSDQNIAGRQSRLQDLELAPTQSQDPKYDPVDQPPQLLHSSSGSPVFLSSKQVRKSNISSNASMPTAITRSAVETGSATRPVIIKSESSSENSRDTGRNMQYNTGSDDIQDAGKKTSKFSNITAERDRTPGSRIENHRLSPETRPLGLGTKRRQVLREVDRNSLSSPRYGMTVNGKRRRFACRGAAAVPSVAEDGEAAICGNAHRNGTKETVGTSTSRAAATNRVLDLLDMPPSPRPILLTTPRTAIRAPHSRARIPTTENVNSTEISNAHDNNVVDNDVDPEQEPLRCRPLDRLSLEHFKLNPDRNQGLDYAYEEVIRDRSARKCLPGCLAQTCCGPVFRAMARSEIPRDVQFSTLTQEHHQLLEEYHGDQRANLHKFPDKRLYELLLEAKAWQLSNRFSRHRHAHGRASSPPGFWRIDMPTTQEEEADREKARKIEREKVYERYQEALRGNGVWTFADE</sequence>
<evidence type="ECO:0000256" key="5">
    <source>
        <dbReference type="SAM" id="MobiDB-lite"/>
    </source>
</evidence>
<proteinExistence type="predicted"/>
<evidence type="ECO:0000256" key="3">
    <source>
        <dbReference type="ARBA" id="ARBA00023242"/>
    </source>
</evidence>
<evidence type="ECO:0000256" key="2">
    <source>
        <dbReference type="ARBA" id="ARBA00022763"/>
    </source>
</evidence>
<feature type="region of interest" description="Disordered" evidence="5">
    <location>
        <begin position="268"/>
        <end position="344"/>
    </location>
</feature>
<keyword evidence="8" id="KW-1185">Reference proteome</keyword>
<comment type="subcellular location">
    <subcellularLocation>
        <location evidence="1">Nucleus</location>
    </subcellularLocation>
</comment>
<dbReference type="Pfam" id="PF08573">
    <property type="entry name" value="SAE2"/>
    <property type="match status" value="1"/>
</dbReference>
<evidence type="ECO:0000313" key="7">
    <source>
        <dbReference type="EMBL" id="WEW61838.1"/>
    </source>
</evidence>
<evidence type="ECO:0000256" key="1">
    <source>
        <dbReference type="ARBA" id="ARBA00004123"/>
    </source>
</evidence>
<reference evidence="7" key="1">
    <citation type="submission" date="2023-03" db="EMBL/GenBank/DDBJ databases">
        <title>Emydomyces testavorans Genome Sequence.</title>
        <authorList>
            <person name="Hoyer L."/>
        </authorList>
    </citation>
    <scope>NUCLEOTIDE SEQUENCE</scope>
    <source>
        <strain evidence="7">16-2883</strain>
    </source>
</reference>
<feature type="compositionally biased region" description="Polar residues" evidence="5">
    <location>
        <begin position="296"/>
        <end position="305"/>
    </location>
</feature>
<dbReference type="InterPro" id="IPR013882">
    <property type="entry name" value="Ctp1_C"/>
</dbReference>
<feature type="region of interest" description="Disordered" evidence="5">
    <location>
        <begin position="603"/>
        <end position="631"/>
    </location>
</feature>
<organism evidence="7 8">
    <name type="scientific">Emydomyces testavorans</name>
    <dbReference type="NCBI Taxonomy" id="2070801"/>
    <lineage>
        <taxon>Eukaryota</taxon>
        <taxon>Fungi</taxon>
        <taxon>Dikarya</taxon>
        <taxon>Ascomycota</taxon>
        <taxon>Pezizomycotina</taxon>
        <taxon>Eurotiomycetes</taxon>
        <taxon>Eurotiomycetidae</taxon>
        <taxon>Onygenales</taxon>
        <taxon>Nannizziopsiaceae</taxon>
        <taxon>Emydomyces</taxon>
    </lineage>
</organism>
<evidence type="ECO:0000313" key="8">
    <source>
        <dbReference type="Proteomes" id="UP001219355"/>
    </source>
</evidence>
<feature type="compositionally biased region" description="Basic and acidic residues" evidence="5">
    <location>
        <begin position="322"/>
        <end position="339"/>
    </location>
</feature>
<dbReference type="Proteomes" id="UP001219355">
    <property type="component" value="Chromosome 5"/>
</dbReference>
<keyword evidence="4" id="KW-0175">Coiled coil</keyword>
<dbReference type="GO" id="GO:0006281">
    <property type="term" value="P:DNA repair"/>
    <property type="evidence" value="ECO:0007669"/>
    <property type="project" value="InterPro"/>
</dbReference>
<evidence type="ECO:0000256" key="4">
    <source>
        <dbReference type="SAM" id="Coils"/>
    </source>
</evidence>
<protein>
    <recommendedName>
        <fullName evidence="6">DNA endonuclease activator Ctp1 C-terminal domain-containing protein</fullName>
    </recommendedName>
</protein>